<organism evidence="2">
    <name type="scientific">Arundo donax</name>
    <name type="common">Giant reed</name>
    <name type="synonym">Donax arundinaceus</name>
    <dbReference type="NCBI Taxonomy" id="35708"/>
    <lineage>
        <taxon>Eukaryota</taxon>
        <taxon>Viridiplantae</taxon>
        <taxon>Streptophyta</taxon>
        <taxon>Embryophyta</taxon>
        <taxon>Tracheophyta</taxon>
        <taxon>Spermatophyta</taxon>
        <taxon>Magnoliopsida</taxon>
        <taxon>Liliopsida</taxon>
        <taxon>Poales</taxon>
        <taxon>Poaceae</taxon>
        <taxon>PACMAD clade</taxon>
        <taxon>Arundinoideae</taxon>
        <taxon>Arundineae</taxon>
        <taxon>Arundo</taxon>
    </lineage>
</organism>
<keyword evidence="1" id="KW-1133">Transmembrane helix</keyword>
<dbReference type="EMBL" id="GBRH01204247">
    <property type="protein sequence ID" value="JAD93648.1"/>
    <property type="molecule type" value="Transcribed_RNA"/>
</dbReference>
<evidence type="ECO:0000256" key="1">
    <source>
        <dbReference type="SAM" id="Phobius"/>
    </source>
</evidence>
<reference evidence="2" key="2">
    <citation type="journal article" date="2015" name="Data Brief">
        <title>Shoot transcriptome of the giant reed, Arundo donax.</title>
        <authorList>
            <person name="Barrero R.A."/>
            <person name="Guerrero F.D."/>
            <person name="Moolhuijzen P."/>
            <person name="Goolsby J.A."/>
            <person name="Tidwell J."/>
            <person name="Bellgard S.E."/>
            <person name="Bellgard M.I."/>
        </authorList>
    </citation>
    <scope>NUCLEOTIDE SEQUENCE</scope>
    <source>
        <tissue evidence="2">Shoot tissue taken approximately 20 cm above the soil surface</tissue>
    </source>
</reference>
<dbReference type="AlphaFoldDB" id="A0A0A9E3R4"/>
<accession>A0A0A9E3R4</accession>
<reference evidence="2" key="1">
    <citation type="submission" date="2014-09" db="EMBL/GenBank/DDBJ databases">
        <authorList>
            <person name="Magalhaes I.L.F."/>
            <person name="Oliveira U."/>
            <person name="Santos F.R."/>
            <person name="Vidigal T.H.D.A."/>
            <person name="Brescovit A.D."/>
            <person name="Santos A.J."/>
        </authorList>
    </citation>
    <scope>NUCLEOTIDE SEQUENCE</scope>
    <source>
        <tissue evidence="2">Shoot tissue taken approximately 20 cm above the soil surface</tissue>
    </source>
</reference>
<sequence length="78" mass="8955">MLLLPFRNGCLVVIGYIGLQVLLYMVLMRMECPSFCTRLLFSINDCHVVDDCIYLHSLASYFYRAFLALTALHFISNA</sequence>
<keyword evidence="1" id="KW-0472">Membrane</keyword>
<protein>
    <submittedName>
        <fullName evidence="2">Uncharacterized protein</fullName>
    </submittedName>
</protein>
<evidence type="ECO:0000313" key="2">
    <source>
        <dbReference type="EMBL" id="JAD93648.1"/>
    </source>
</evidence>
<proteinExistence type="predicted"/>
<feature type="transmembrane region" description="Helical" evidence="1">
    <location>
        <begin position="6"/>
        <end position="27"/>
    </location>
</feature>
<keyword evidence="1" id="KW-0812">Transmembrane</keyword>
<name>A0A0A9E3R4_ARUDO</name>